<dbReference type="AlphaFoldDB" id="A0A6M2BKG3"/>
<evidence type="ECO:0000313" key="5">
    <source>
        <dbReference type="EMBL" id="NGY03332.1"/>
    </source>
</evidence>
<dbReference type="Gene3D" id="3.40.50.12780">
    <property type="entry name" value="N-terminal domain of ligase-like"/>
    <property type="match status" value="1"/>
</dbReference>
<dbReference type="PANTHER" id="PTHR43201">
    <property type="entry name" value="ACYL-COA SYNTHETASE"/>
    <property type="match status" value="1"/>
</dbReference>
<feature type="domain" description="AMP-dependent synthetase/ligase" evidence="3">
    <location>
        <begin position="14"/>
        <end position="345"/>
    </location>
</feature>
<organism evidence="5 6">
    <name type="scientific">Solimonas terrae</name>
    <dbReference type="NCBI Taxonomy" id="1396819"/>
    <lineage>
        <taxon>Bacteria</taxon>
        <taxon>Pseudomonadati</taxon>
        <taxon>Pseudomonadota</taxon>
        <taxon>Gammaproteobacteria</taxon>
        <taxon>Nevskiales</taxon>
        <taxon>Nevskiaceae</taxon>
        <taxon>Solimonas</taxon>
    </lineage>
</organism>
<dbReference type="InterPro" id="IPR042099">
    <property type="entry name" value="ANL_N_sf"/>
</dbReference>
<feature type="domain" description="AMP-binding enzyme C-terminal" evidence="4">
    <location>
        <begin position="400"/>
        <end position="464"/>
    </location>
</feature>
<dbReference type="InterPro" id="IPR045851">
    <property type="entry name" value="AMP-bd_C_sf"/>
</dbReference>
<keyword evidence="6" id="KW-1185">Reference proteome</keyword>
<evidence type="ECO:0000259" key="3">
    <source>
        <dbReference type="Pfam" id="PF00501"/>
    </source>
</evidence>
<dbReference type="Proteomes" id="UP000472676">
    <property type="component" value="Unassembled WGS sequence"/>
</dbReference>
<protein>
    <submittedName>
        <fullName evidence="5">AMP-binding protein</fullName>
    </submittedName>
</protein>
<comment type="caution">
    <text evidence="5">The sequence shown here is derived from an EMBL/GenBank/DDBJ whole genome shotgun (WGS) entry which is preliminary data.</text>
</comment>
<dbReference type="EMBL" id="JAAMOW010000001">
    <property type="protein sequence ID" value="NGY03332.1"/>
    <property type="molecule type" value="Genomic_DNA"/>
</dbReference>
<dbReference type="Pfam" id="PF00501">
    <property type="entry name" value="AMP-binding"/>
    <property type="match status" value="1"/>
</dbReference>
<dbReference type="GO" id="GO:0006631">
    <property type="term" value="P:fatty acid metabolic process"/>
    <property type="evidence" value="ECO:0007669"/>
    <property type="project" value="TreeGrafter"/>
</dbReference>
<evidence type="ECO:0000256" key="1">
    <source>
        <dbReference type="ARBA" id="ARBA00006432"/>
    </source>
</evidence>
<dbReference type="Pfam" id="PF13193">
    <property type="entry name" value="AMP-binding_C"/>
    <property type="match status" value="1"/>
</dbReference>
<name>A0A6M2BKG3_9GAMM</name>
<dbReference type="RefSeq" id="WP_166250750.1">
    <property type="nucleotide sequence ID" value="NZ_JAAMOW010000001.1"/>
</dbReference>
<dbReference type="GO" id="GO:0031956">
    <property type="term" value="F:medium-chain fatty acid-CoA ligase activity"/>
    <property type="evidence" value="ECO:0007669"/>
    <property type="project" value="TreeGrafter"/>
</dbReference>
<proteinExistence type="inferred from homology"/>
<dbReference type="PANTHER" id="PTHR43201:SF5">
    <property type="entry name" value="MEDIUM-CHAIN ACYL-COA LIGASE ACSF2, MITOCHONDRIAL"/>
    <property type="match status" value="1"/>
</dbReference>
<dbReference type="SUPFAM" id="SSF56801">
    <property type="entry name" value="Acetyl-CoA synthetase-like"/>
    <property type="match status" value="1"/>
</dbReference>
<comment type="similarity">
    <text evidence="1">Belongs to the ATP-dependent AMP-binding enzyme family.</text>
</comment>
<evidence type="ECO:0000313" key="6">
    <source>
        <dbReference type="Proteomes" id="UP000472676"/>
    </source>
</evidence>
<dbReference type="InterPro" id="IPR000873">
    <property type="entry name" value="AMP-dep_synth/lig_dom"/>
</dbReference>
<dbReference type="Gene3D" id="3.30.300.30">
    <property type="match status" value="1"/>
</dbReference>
<dbReference type="InterPro" id="IPR025110">
    <property type="entry name" value="AMP-bd_C"/>
</dbReference>
<keyword evidence="2" id="KW-0436">Ligase</keyword>
<sequence length="491" mass="53448">MKFQPIVRTIRDLVAAAPDAKAITCEGVTVTRHELDRASNRMARAFESAGVKLGDFVTLALPNSIDFYVALFACWKIGAVPQTVSHRLPNVEREAIVELANPALIVGVDPAAHPGRRCFPLGFLPDPSLSDEPLEERISPILKAATSGGSTGRPKLILAGIPAVNMVGAGSGPLNMGMQPDDCQLIPGPLYHNTPFVLSVNGLLEGQHIVVMPAFDALKALEMIQRYRITFVNFVPTMLSRMLKVIQEQPEKYDLSSIRVLWHMAAPCPEWLKQAWIDLIGPEKVWEMYGGTETISVTAINGSEWLDHRGSVGKPIAGGQMKVLTDAGEVAKPGEVGEIYMRGPEGAPPSYRYVGAEKKEKDGWESLGDLGWMDEDGFLYISDRRTDMIVVGGANIYPAEVEAAIDSHPLVRSCAVVGLPDADLGKRVHAVVHADPGLQSEDLLKYLGEKLARYKVPRSVEFVDYALRDDAGKVRRSAVRDSAIQRLGLAS</sequence>
<evidence type="ECO:0000256" key="2">
    <source>
        <dbReference type="ARBA" id="ARBA00022598"/>
    </source>
</evidence>
<reference evidence="5 6" key="1">
    <citation type="journal article" date="2014" name="Int. J. Syst. Evol. Microbiol.">
        <title>Solimonas terrae sp. nov., isolated from soil.</title>
        <authorList>
            <person name="Kim S.J."/>
            <person name="Moon J.Y."/>
            <person name="Weon H.Y."/>
            <person name="Ahn J.H."/>
            <person name="Chen W.M."/>
            <person name="Kwon S.W."/>
        </authorList>
    </citation>
    <scope>NUCLEOTIDE SEQUENCE [LARGE SCALE GENOMIC DNA]</scope>
    <source>
        <strain evidence="5 6">KIS83-12</strain>
    </source>
</reference>
<gene>
    <name evidence="5" type="ORF">G7Y85_00995</name>
</gene>
<accession>A0A6M2BKG3</accession>
<evidence type="ECO:0000259" key="4">
    <source>
        <dbReference type="Pfam" id="PF13193"/>
    </source>
</evidence>